<evidence type="ECO:0000256" key="6">
    <source>
        <dbReference type="ARBA" id="ARBA00022692"/>
    </source>
</evidence>
<evidence type="ECO:0000256" key="7">
    <source>
        <dbReference type="ARBA" id="ARBA00022737"/>
    </source>
</evidence>
<evidence type="ECO:0000256" key="3">
    <source>
        <dbReference type="ARBA" id="ARBA00022448"/>
    </source>
</evidence>
<comment type="similarity">
    <text evidence="2 11">Belongs to the SWEET sugar transporter family.</text>
</comment>
<evidence type="ECO:0000256" key="9">
    <source>
        <dbReference type="ARBA" id="ARBA00023136"/>
    </source>
</evidence>
<dbReference type="AlphaFoldDB" id="M7YXY1"/>
<dbReference type="FunFam" id="1.20.1280.290:FF:000001">
    <property type="entry name" value="Bidirectional sugar transporter SWEET"/>
    <property type="match status" value="1"/>
</dbReference>
<dbReference type="EMBL" id="KD167923">
    <property type="protein sequence ID" value="EMS55658.1"/>
    <property type="molecule type" value="Genomic_DNA"/>
</dbReference>
<keyword evidence="8 11" id="KW-1133">Transmembrane helix</keyword>
<reference evidence="12" key="1">
    <citation type="journal article" date="2013" name="Nature">
        <title>Draft genome of the wheat A-genome progenitor Triticum urartu.</title>
        <authorList>
            <person name="Ling H.Q."/>
            <person name="Zhao S."/>
            <person name="Liu D."/>
            <person name="Wang J."/>
            <person name="Sun H."/>
            <person name="Zhang C."/>
            <person name="Fan H."/>
            <person name="Li D."/>
            <person name="Dong L."/>
            <person name="Tao Y."/>
            <person name="Gao C."/>
            <person name="Wu H."/>
            <person name="Li Y."/>
            <person name="Cui Y."/>
            <person name="Guo X."/>
            <person name="Zheng S."/>
            <person name="Wang B."/>
            <person name="Yu K."/>
            <person name="Liang Q."/>
            <person name="Yang W."/>
            <person name="Lou X."/>
            <person name="Chen J."/>
            <person name="Feng M."/>
            <person name="Jian J."/>
            <person name="Zhang X."/>
            <person name="Luo G."/>
            <person name="Jiang Y."/>
            <person name="Liu J."/>
            <person name="Wang Z."/>
            <person name="Sha Y."/>
            <person name="Zhang B."/>
            <person name="Wu H."/>
            <person name="Tang D."/>
            <person name="Shen Q."/>
            <person name="Xue P."/>
            <person name="Zou S."/>
            <person name="Wang X."/>
            <person name="Liu X."/>
            <person name="Wang F."/>
            <person name="Yang Y."/>
            <person name="An X."/>
            <person name="Dong Z."/>
            <person name="Zhang K."/>
            <person name="Zhang X."/>
            <person name="Luo M.C."/>
            <person name="Dvorak J."/>
            <person name="Tong Y."/>
            <person name="Wang J."/>
            <person name="Yang H."/>
            <person name="Li Z."/>
            <person name="Wang D."/>
            <person name="Zhang A."/>
            <person name="Wang J."/>
        </authorList>
    </citation>
    <scope>NUCLEOTIDE SEQUENCE</scope>
</reference>
<dbReference type="GO" id="GO:0005886">
    <property type="term" value="C:plasma membrane"/>
    <property type="evidence" value="ECO:0007669"/>
    <property type="project" value="UniProtKB-SubCell"/>
</dbReference>
<comment type="subunit">
    <text evidence="10">Forms homooligomers and/or heterooligomers.</text>
</comment>
<evidence type="ECO:0000256" key="10">
    <source>
        <dbReference type="ARBA" id="ARBA00038715"/>
    </source>
</evidence>
<dbReference type="Gene3D" id="1.20.1280.290">
    <property type="match status" value="2"/>
</dbReference>
<dbReference type="PANTHER" id="PTHR10791">
    <property type="entry name" value="RAG1-ACTIVATING PROTEIN 1"/>
    <property type="match status" value="1"/>
</dbReference>
<keyword evidence="3 11" id="KW-0813">Transport</keyword>
<evidence type="ECO:0000256" key="1">
    <source>
        <dbReference type="ARBA" id="ARBA00004651"/>
    </source>
</evidence>
<dbReference type="InterPro" id="IPR004316">
    <property type="entry name" value="SWEET_rpt"/>
</dbReference>
<name>M7YXY1_TRIUA</name>
<keyword evidence="6 11" id="KW-0812">Transmembrane</keyword>
<gene>
    <name evidence="12" type="ORF">TRIUR3_30739</name>
</gene>
<dbReference type="eggNOG" id="KOG1623">
    <property type="taxonomic scope" value="Eukaryota"/>
</dbReference>
<dbReference type="PANTHER" id="PTHR10791:SF124">
    <property type="entry name" value="BIDIRECTIONAL SUGAR TRANSPORTER SWEET"/>
    <property type="match status" value="1"/>
</dbReference>
<keyword evidence="5 11" id="KW-0762">Sugar transport</keyword>
<comment type="caution">
    <text evidence="11">Lacks conserved residue(s) required for the propagation of feature annotation.</text>
</comment>
<dbReference type="GO" id="GO:0051119">
    <property type="term" value="F:sugar transmembrane transporter activity"/>
    <property type="evidence" value="ECO:0007669"/>
    <property type="project" value="InterPro"/>
</dbReference>
<dbReference type="InterPro" id="IPR047664">
    <property type="entry name" value="SWEET"/>
</dbReference>
<feature type="transmembrane region" description="Helical" evidence="11">
    <location>
        <begin position="59"/>
        <end position="81"/>
    </location>
</feature>
<proteinExistence type="inferred from homology"/>
<evidence type="ECO:0000256" key="8">
    <source>
        <dbReference type="ARBA" id="ARBA00022989"/>
    </source>
</evidence>
<comment type="function">
    <text evidence="11">Mediates both low-affinity uptake and efflux of sugar across the membrane.</text>
</comment>
<keyword evidence="7" id="KW-0677">Repeat</keyword>
<dbReference type="Pfam" id="PF03083">
    <property type="entry name" value="MtN3_slv"/>
    <property type="match status" value="2"/>
</dbReference>
<evidence type="ECO:0000256" key="4">
    <source>
        <dbReference type="ARBA" id="ARBA00022475"/>
    </source>
</evidence>
<organism evidence="12">
    <name type="scientific">Triticum urartu</name>
    <name type="common">Red wild einkorn</name>
    <name type="synonym">Crithodium urartu</name>
    <dbReference type="NCBI Taxonomy" id="4572"/>
    <lineage>
        <taxon>Eukaryota</taxon>
        <taxon>Viridiplantae</taxon>
        <taxon>Streptophyta</taxon>
        <taxon>Embryophyta</taxon>
        <taxon>Tracheophyta</taxon>
        <taxon>Spermatophyta</taxon>
        <taxon>Magnoliopsida</taxon>
        <taxon>Liliopsida</taxon>
        <taxon>Poales</taxon>
        <taxon>Poaceae</taxon>
        <taxon>BOP clade</taxon>
        <taxon>Pooideae</taxon>
        <taxon>Triticodae</taxon>
        <taxon>Triticeae</taxon>
        <taxon>Triticinae</taxon>
        <taxon>Triticum</taxon>
    </lineage>
</organism>
<keyword evidence="9 11" id="KW-0472">Membrane</keyword>
<comment type="subcellular location">
    <subcellularLocation>
        <location evidence="1">Cell membrane</location>
        <topology evidence="1">Multi-pass membrane protein</topology>
    </subcellularLocation>
</comment>
<dbReference type="FunFam" id="1.20.1280.290:FF:000002">
    <property type="entry name" value="Bidirectional sugar transporter SWEET"/>
    <property type="match status" value="1"/>
</dbReference>
<dbReference type="OMA" id="IVVPHEK"/>
<feature type="transmembrane region" description="Helical" evidence="11">
    <location>
        <begin position="90"/>
        <end position="115"/>
    </location>
</feature>
<evidence type="ECO:0000256" key="5">
    <source>
        <dbReference type="ARBA" id="ARBA00022597"/>
    </source>
</evidence>
<feature type="transmembrane region" description="Helical" evidence="11">
    <location>
        <begin position="121"/>
        <end position="144"/>
    </location>
</feature>
<feature type="transmembrane region" description="Helical" evidence="11">
    <location>
        <begin position="195"/>
        <end position="216"/>
    </location>
</feature>
<keyword evidence="4" id="KW-1003">Cell membrane</keyword>
<accession>M7YXY1</accession>
<feature type="transmembrane region" description="Helical" evidence="11">
    <location>
        <begin position="35"/>
        <end position="53"/>
    </location>
</feature>
<evidence type="ECO:0000256" key="11">
    <source>
        <dbReference type="RuleBase" id="RU910715"/>
    </source>
</evidence>
<protein>
    <recommendedName>
        <fullName evidence="11">Bidirectional sugar transporter SWEET</fullName>
    </recommendedName>
</protein>
<sequence>MWDRSLENLVVRNTRQTFDRICKNKDVEQFTPDPYLATLMNCLLWLFYGLPIVHPNSFLVITINSIGIIIETIYLSIFFLYSPPKKRLKILIVVGFEVAFVASVVVGVLLSAHTYEDRSRIVGIICIIFGTIMYAAPLTVMGNTNDDSTQYLKTIKGKVIKTKSVEYMPFTVSLVNTINGCCWLSYGLIGNDPYVTIPNAIGTVLCIFQLILYLCYYKSTPVKEQNVELPAAATEN</sequence>
<evidence type="ECO:0000256" key="2">
    <source>
        <dbReference type="ARBA" id="ARBA00007809"/>
    </source>
</evidence>
<evidence type="ECO:0000313" key="12">
    <source>
        <dbReference type="EMBL" id="EMS55658.1"/>
    </source>
</evidence>